<evidence type="ECO:0000256" key="1">
    <source>
        <dbReference type="SAM" id="MobiDB-lite"/>
    </source>
</evidence>
<proteinExistence type="predicted"/>
<evidence type="ECO:0000313" key="2">
    <source>
        <dbReference type="EMBL" id="RGV78620.1"/>
    </source>
</evidence>
<accession>A0A412ZEG2</accession>
<sequence>MPRMAPAELLAYVSNRRVMTKDLESAVRGLPGMTEKIFQKTYTYLVLSGKTVGGHVGSIRRTIEKERIPMVFEARKPGSEFDSYFDYKRYRGRLVLDGNRDFSHMFNMNPAGGQEVSDSTDESDGESW</sequence>
<dbReference type="EMBL" id="QRZM01000001">
    <property type="protein sequence ID" value="RGV78620.1"/>
    <property type="molecule type" value="Genomic_DNA"/>
</dbReference>
<reference evidence="2 3" key="1">
    <citation type="submission" date="2018-08" db="EMBL/GenBank/DDBJ databases">
        <title>A genome reference for cultivated species of the human gut microbiota.</title>
        <authorList>
            <person name="Zou Y."/>
            <person name="Xue W."/>
            <person name="Luo G."/>
        </authorList>
    </citation>
    <scope>NUCLEOTIDE SEQUENCE [LARGE SCALE GENOMIC DNA]</scope>
    <source>
        <strain evidence="2 3">AF14-18</strain>
    </source>
</reference>
<dbReference type="Proteomes" id="UP000284543">
    <property type="component" value="Unassembled WGS sequence"/>
</dbReference>
<protein>
    <submittedName>
        <fullName evidence="2">Uncharacterized protein</fullName>
    </submittedName>
</protein>
<gene>
    <name evidence="2" type="ORF">DWW02_02505</name>
</gene>
<dbReference type="AlphaFoldDB" id="A0A412ZEG2"/>
<feature type="compositionally biased region" description="Acidic residues" evidence="1">
    <location>
        <begin position="118"/>
        <end position="128"/>
    </location>
</feature>
<feature type="region of interest" description="Disordered" evidence="1">
    <location>
        <begin position="107"/>
        <end position="128"/>
    </location>
</feature>
<comment type="caution">
    <text evidence="2">The sequence shown here is derived from an EMBL/GenBank/DDBJ whole genome shotgun (WGS) entry which is preliminary data.</text>
</comment>
<evidence type="ECO:0000313" key="3">
    <source>
        <dbReference type="Proteomes" id="UP000284543"/>
    </source>
</evidence>
<organism evidence="2 3">
    <name type="scientific">Enterocloster bolteae</name>
    <dbReference type="NCBI Taxonomy" id="208479"/>
    <lineage>
        <taxon>Bacteria</taxon>
        <taxon>Bacillati</taxon>
        <taxon>Bacillota</taxon>
        <taxon>Clostridia</taxon>
        <taxon>Lachnospirales</taxon>
        <taxon>Lachnospiraceae</taxon>
        <taxon>Enterocloster</taxon>
    </lineage>
</organism>
<name>A0A412ZEG2_9FIRM</name>